<dbReference type="AlphaFoldDB" id="A0A7N0U4Q6"/>
<dbReference type="Proteomes" id="UP000594263">
    <property type="component" value="Unplaced"/>
</dbReference>
<evidence type="ECO:0000259" key="4">
    <source>
        <dbReference type="SMART" id="SM00249"/>
    </source>
</evidence>
<feature type="domain" description="Zinc finger PHD-type" evidence="4">
    <location>
        <begin position="252"/>
        <end position="298"/>
    </location>
</feature>
<proteinExistence type="predicted"/>
<dbReference type="InterPro" id="IPR011011">
    <property type="entry name" value="Znf_FYVE_PHD"/>
</dbReference>
<dbReference type="Gramene" id="Kaladp0055s0026.1.v1.1">
    <property type="protein sequence ID" value="Kaladp0055s0026.1.v1.1"/>
    <property type="gene ID" value="Kaladp0055s0026.v1.1"/>
</dbReference>
<dbReference type="SUPFAM" id="SSF57903">
    <property type="entry name" value="FYVE/PHD zinc finger"/>
    <property type="match status" value="1"/>
</dbReference>
<sequence length="369" mass="40962">MLKVLMAAHPSSNWVSHKALKGAMFRTACPELLNYCLKHLEGTISQNGMAVKARCSPNSATVEYKLEGPGCWNSSSWNPNQPSREQLIQDLRFLYHSILTPNTMTHCRSEAVAASITDSVTKLLDCKQFVKDYKPEQVALRDPTSISVWCQVELLGEPQDNPTPPQELIILPSNATVADLKREATEAFRQVYAMFKRFSIIEMPDIGRVDDSMTIKFLIGSCGVIRVRGKCDKKYGLSCFRTEKGTEGWLVDCVCGAKDDDGEPMVACDTCGIWQHTRCAGLSSANDIPEQFTCQICVNNNHHEAAETTDDKPLWPYQSQIICRGSVSALSHCMPSDKCEKMETSAWVPQSSTTCRDEVAAARGPLHFV</sequence>
<dbReference type="SMART" id="SM00249">
    <property type="entry name" value="PHD"/>
    <property type="match status" value="1"/>
</dbReference>
<dbReference type="InterPro" id="IPR019786">
    <property type="entry name" value="Zinc_finger_PHD-type_CS"/>
</dbReference>
<dbReference type="InterPro" id="IPR057765">
    <property type="entry name" value="MS1-like_ubiquitin"/>
</dbReference>
<protein>
    <recommendedName>
        <fullName evidence="4">Zinc finger PHD-type domain-containing protein</fullName>
    </recommendedName>
</protein>
<keyword evidence="2" id="KW-0863">Zinc-finger</keyword>
<keyword evidence="6" id="KW-1185">Reference proteome</keyword>
<name>A0A7N0U4Q6_KALFE</name>
<dbReference type="EnsemblPlants" id="Kaladp0055s0026.1.v1.1">
    <property type="protein sequence ID" value="Kaladp0055s0026.1.v1.1"/>
    <property type="gene ID" value="Kaladp0055s0026.v1.1"/>
</dbReference>
<evidence type="ECO:0000256" key="3">
    <source>
        <dbReference type="ARBA" id="ARBA00022833"/>
    </source>
</evidence>
<evidence type="ECO:0000256" key="1">
    <source>
        <dbReference type="ARBA" id="ARBA00022723"/>
    </source>
</evidence>
<dbReference type="Gene3D" id="3.30.40.10">
    <property type="entry name" value="Zinc/RING finger domain, C3HC4 (zinc finger)"/>
    <property type="match status" value="1"/>
</dbReference>
<dbReference type="GO" id="GO:0008270">
    <property type="term" value="F:zinc ion binding"/>
    <property type="evidence" value="ECO:0007669"/>
    <property type="project" value="UniProtKB-KW"/>
</dbReference>
<evidence type="ECO:0000313" key="5">
    <source>
        <dbReference type="EnsemblPlants" id="Kaladp0055s0026.1.v1.1"/>
    </source>
</evidence>
<dbReference type="InterPro" id="IPR013083">
    <property type="entry name" value="Znf_RING/FYVE/PHD"/>
</dbReference>
<keyword evidence="3" id="KW-0862">Zinc</keyword>
<evidence type="ECO:0000256" key="2">
    <source>
        <dbReference type="ARBA" id="ARBA00022771"/>
    </source>
</evidence>
<dbReference type="PANTHER" id="PTHR46201:SF6">
    <property type="entry name" value="PHD FINGER PLANT-LIKE PROTEIN"/>
    <property type="match status" value="1"/>
</dbReference>
<reference evidence="5" key="1">
    <citation type="submission" date="2021-01" db="UniProtKB">
        <authorList>
            <consortium name="EnsemblPlants"/>
        </authorList>
    </citation>
    <scope>IDENTIFICATION</scope>
</reference>
<dbReference type="Pfam" id="PF25565">
    <property type="entry name" value="Ubiquitin_At1g33420"/>
    <property type="match status" value="1"/>
</dbReference>
<dbReference type="InterPro" id="IPR001965">
    <property type="entry name" value="Znf_PHD"/>
</dbReference>
<organism evidence="5 6">
    <name type="scientific">Kalanchoe fedtschenkoi</name>
    <name type="common">Lavender scallops</name>
    <name type="synonym">South American air plant</name>
    <dbReference type="NCBI Taxonomy" id="63787"/>
    <lineage>
        <taxon>Eukaryota</taxon>
        <taxon>Viridiplantae</taxon>
        <taxon>Streptophyta</taxon>
        <taxon>Embryophyta</taxon>
        <taxon>Tracheophyta</taxon>
        <taxon>Spermatophyta</taxon>
        <taxon>Magnoliopsida</taxon>
        <taxon>eudicotyledons</taxon>
        <taxon>Gunneridae</taxon>
        <taxon>Pentapetalae</taxon>
        <taxon>Saxifragales</taxon>
        <taxon>Crassulaceae</taxon>
        <taxon>Kalanchoe</taxon>
    </lineage>
</organism>
<accession>A0A7N0U4Q6</accession>
<dbReference type="PROSITE" id="PS01359">
    <property type="entry name" value="ZF_PHD_1"/>
    <property type="match status" value="1"/>
</dbReference>
<dbReference type="PANTHER" id="PTHR46201">
    <property type="entry name" value="PHD FINGER PROTEIN MALE MEIOCYTE DEATH 1-RELATED"/>
    <property type="match status" value="1"/>
</dbReference>
<evidence type="ECO:0000313" key="6">
    <source>
        <dbReference type="Proteomes" id="UP000594263"/>
    </source>
</evidence>
<dbReference type="Pfam" id="PF20826">
    <property type="entry name" value="PHD_5"/>
    <property type="match status" value="1"/>
</dbReference>
<keyword evidence="1" id="KW-0479">Metal-binding</keyword>